<comment type="cofactor">
    <cofactor evidence="1 8">
        <name>Mg(2+)</name>
        <dbReference type="ChEBI" id="CHEBI:18420"/>
    </cofactor>
</comment>
<evidence type="ECO:0000256" key="5">
    <source>
        <dbReference type="ARBA" id="ARBA00022801"/>
    </source>
</evidence>
<proteinExistence type="inferred from homology"/>
<reference evidence="10 11" key="1">
    <citation type="submission" date="2019-06" db="EMBL/GenBank/DDBJ databases">
        <title>Genomic Encyclopedia of Type Strains, Phase IV (KMG-V): Genome sequencing to study the core and pangenomes of soil and plant-associated prokaryotes.</title>
        <authorList>
            <person name="Whitman W."/>
        </authorList>
    </citation>
    <scope>NUCLEOTIDE SEQUENCE [LARGE SCALE GENOMIC DNA]</scope>
    <source>
        <strain evidence="10 11">BR 11880</strain>
    </source>
</reference>
<dbReference type="GO" id="GO:0004540">
    <property type="term" value="F:RNA nuclease activity"/>
    <property type="evidence" value="ECO:0007669"/>
    <property type="project" value="InterPro"/>
</dbReference>
<organism evidence="10 11">
    <name type="scientific">Nitrospirillum amazonense</name>
    <dbReference type="NCBI Taxonomy" id="28077"/>
    <lineage>
        <taxon>Bacteria</taxon>
        <taxon>Pseudomonadati</taxon>
        <taxon>Pseudomonadota</taxon>
        <taxon>Alphaproteobacteria</taxon>
        <taxon>Rhodospirillales</taxon>
        <taxon>Azospirillaceae</taxon>
        <taxon>Nitrospirillum</taxon>
    </lineage>
</organism>
<gene>
    <name evidence="8" type="primary">vapC</name>
    <name evidence="10" type="ORF">FBZ89_12018</name>
</gene>
<evidence type="ECO:0000256" key="1">
    <source>
        <dbReference type="ARBA" id="ARBA00001946"/>
    </source>
</evidence>
<keyword evidence="8" id="KW-0800">Toxin</keyword>
<dbReference type="HAMAP" id="MF_00265">
    <property type="entry name" value="VapC_Nob1"/>
    <property type="match status" value="1"/>
</dbReference>
<feature type="domain" description="PIN" evidence="9">
    <location>
        <begin position="1"/>
        <end position="125"/>
    </location>
</feature>
<protein>
    <recommendedName>
        <fullName evidence="8">Ribonuclease VapC</fullName>
        <shortName evidence="8">RNase VapC</shortName>
        <ecNumber evidence="8">3.1.-.-</ecNumber>
    </recommendedName>
    <alternativeName>
        <fullName evidence="8">Toxin VapC</fullName>
    </alternativeName>
</protein>
<sequence length="130" mass="13892">MVIDTSAIIAILNAEPEARTFVAKMAAASVCRLSAATFIEAGLITRRDPTGACRRALDQLILDYAIRIEPVSERQARIALEALDRFGKGTGHPASLNYGDGFSYALAMDTGEPLLFKGNDFPATDVEAAC</sequence>
<evidence type="ECO:0000256" key="4">
    <source>
        <dbReference type="ARBA" id="ARBA00022723"/>
    </source>
</evidence>
<evidence type="ECO:0000256" key="3">
    <source>
        <dbReference type="ARBA" id="ARBA00022722"/>
    </source>
</evidence>
<keyword evidence="5 8" id="KW-0378">Hydrolase</keyword>
<evidence type="ECO:0000256" key="2">
    <source>
        <dbReference type="ARBA" id="ARBA00022649"/>
    </source>
</evidence>
<dbReference type="SUPFAM" id="SSF88723">
    <property type="entry name" value="PIN domain-like"/>
    <property type="match status" value="1"/>
</dbReference>
<keyword evidence="3 8" id="KW-0540">Nuclease</keyword>
<dbReference type="PANTHER" id="PTHR33653">
    <property type="entry name" value="RIBONUCLEASE VAPC2"/>
    <property type="match status" value="1"/>
</dbReference>
<dbReference type="InterPro" id="IPR029060">
    <property type="entry name" value="PIN-like_dom_sf"/>
</dbReference>
<dbReference type="AlphaFoldDB" id="A0A560EWF4"/>
<keyword evidence="2 8" id="KW-1277">Toxin-antitoxin system</keyword>
<evidence type="ECO:0000256" key="7">
    <source>
        <dbReference type="ARBA" id="ARBA00038093"/>
    </source>
</evidence>
<dbReference type="InterPro" id="IPR002716">
    <property type="entry name" value="PIN_dom"/>
</dbReference>
<comment type="caution">
    <text evidence="10">The sequence shown here is derived from an EMBL/GenBank/DDBJ whole genome shotgun (WGS) entry which is preliminary data.</text>
</comment>
<dbReference type="GO" id="GO:0090729">
    <property type="term" value="F:toxin activity"/>
    <property type="evidence" value="ECO:0007669"/>
    <property type="project" value="UniProtKB-KW"/>
</dbReference>
<comment type="function">
    <text evidence="8">Toxic component of a toxin-antitoxin (TA) system. An RNase.</text>
</comment>
<dbReference type="PANTHER" id="PTHR33653:SF1">
    <property type="entry name" value="RIBONUCLEASE VAPC2"/>
    <property type="match status" value="1"/>
</dbReference>
<evidence type="ECO:0000259" key="9">
    <source>
        <dbReference type="Pfam" id="PF01850"/>
    </source>
</evidence>
<dbReference type="EMBL" id="VITN01000020">
    <property type="protein sequence ID" value="TWB13678.1"/>
    <property type="molecule type" value="Genomic_DNA"/>
</dbReference>
<accession>A0A560EWF4</accession>
<evidence type="ECO:0000313" key="10">
    <source>
        <dbReference type="EMBL" id="TWB13678.1"/>
    </source>
</evidence>
<feature type="binding site" evidence="8">
    <location>
        <position position="4"/>
    </location>
    <ligand>
        <name>Mg(2+)</name>
        <dbReference type="ChEBI" id="CHEBI:18420"/>
    </ligand>
</feature>
<name>A0A560EWF4_9PROT</name>
<dbReference type="Gene3D" id="3.40.50.1010">
    <property type="entry name" value="5'-nuclease"/>
    <property type="match status" value="1"/>
</dbReference>
<dbReference type="Proteomes" id="UP000319859">
    <property type="component" value="Unassembled WGS sequence"/>
</dbReference>
<dbReference type="Pfam" id="PF01850">
    <property type="entry name" value="PIN"/>
    <property type="match status" value="1"/>
</dbReference>
<evidence type="ECO:0000313" key="11">
    <source>
        <dbReference type="Proteomes" id="UP000319859"/>
    </source>
</evidence>
<keyword evidence="4 8" id="KW-0479">Metal-binding</keyword>
<dbReference type="GO" id="GO:0016787">
    <property type="term" value="F:hydrolase activity"/>
    <property type="evidence" value="ECO:0007669"/>
    <property type="project" value="UniProtKB-KW"/>
</dbReference>
<dbReference type="GO" id="GO:0000287">
    <property type="term" value="F:magnesium ion binding"/>
    <property type="evidence" value="ECO:0007669"/>
    <property type="project" value="UniProtKB-UniRule"/>
</dbReference>
<dbReference type="InterPro" id="IPR050556">
    <property type="entry name" value="Type_II_TA_system_RNase"/>
</dbReference>
<feature type="binding site" evidence="8">
    <location>
        <position position="100"/>
    </location>
    <ligand>
        <name>Mg(2+)</name>
        <dbReference type="ChEBI" id="CHEBI:18420"/>
    </ligand>
</feature>
<dbReference type="InterPro" id="IPR022907">
    <property type="entry name" value="VapC_family"/>
</dbReference>
<evidence type="ECO:0000256" key="6">
    <source>
        <dbReference type="ARBA" id="ARBA00022842"/>
    </source>
</evidence>
<comment type="similarity">
    <text evidence="7 8">Belongs to the PINc/VapC protein family.</text>
</comment>
<dbReference type="CDD" id="cd09871">
    <property type="entry name" value="PIN_MtVapC28-VapC30-like"/>
    <property type="match status" value="1"/>
</dbReference>
<evidence type="ECO:0000256" key="8">
    <source>
        <dbReference type="HAMAP-Rule" id="MF_00265"/>
    </source>
</evidence>
<dbReference type="RefSeq" id="WP_145752825.1">
    <property type="nucleotide sequence ID" value="NZ_VITN01000020.1"/>
</dbReference>
<dbReference type="OrthoDB" id="32625at2"/>
<keyword evidence="6 8" id="KW-0460">Magnesium</keyword>
<dbReference type="EC" id="3.1.-.-" evidence="8"/>